<feature type="domain" description="RdRp catalytic" evidence="10">
    <location>
        <begin position="279"/>
        <end position="410"/>
    </location>
</feature>
<dbReference type="EC" id="2.7.7.48" evidence="1"/>
<dbReference type="PROSITE" id="PS50522">
    <property type="entry name" value="RDRP_PHAGE"/>
    <property type="match status" value="1"/>
</dbReference>
<dbReference type="GO" id="GO:0000166">
    <property type="term" value="F:nucleotide binding"/>
    <property type="evidence" value="ECO:0007669"/>
    <property type="project" value="UniProtKB-KW"/>
</dbReference>
<keyword evidence="6" id="KW-0693">Viral RNA replication</keyword>
<dbReference type="GO" id="GO:0046872">
    <property type="term" value="F:metal ion binding"/>
    <property type="evidence" value="ECO:0007669"/>
    <property type="project" value="UniProtKB-KW"/>
</dbReference>
<dbReference type="Pfam" id="PF03431">
    <property type="entry name" value="RNA_replicase_B"/>
    <property type="match status" value="1"/>
</dbReference>
<sequence length="596" mass="67358">MHSEKQGKKSLIREISTFRVPEATTYSVVHEYFKSLDCPRSLTCWLLYESGEYDQLVNLDISPKDFNDSSSFRDAYQATKFLSKNSFLKVNIDRKAVALSKFSEMEELCKETNRRFRNPSLDQLSNWDSVTLLNAMRQKITSILGVCPIEEVLERSNWGPGVSTLLKGSNVSATNKFQQEVGITRDLYSLMFDSESSDRTGIFELAYPLWGAELRKRDSFPVFEVGNVVVTVPKNSKTDRVIAVEPGLNLWFQLGIGKVIRRKLRRHGIDLSYQSRNQWLAKLGSESPFFATVDFSSASDSISKSLVRELLPPDWFFLLDTCRSHFGTLEGKTFLHEKFSSMGNGFTFELESLIFFAAAACVCESMGYNSSMVSVYGDDVILPSPCFELFSSFSRYLGFIVNVGKSYADGYFRESCGAYWFDGVDVKPIFLREMVRTPLQVYRLANAIRRQARTRNVSYGCDARLRKCWNLLVNCLPKPMRLKIDDSLGDGGFISNFDEATPSRARDLLEGYSCRHVTEVGLTSSSEEVGLLLDRLRSASSNGSAVLATTLGDRIRLRDLPSSVVKGNFYSLRGKVKLRLHARSLVSQWTDLGPWL</sequence>
<protein>
    <recommendedName>
        <fullName evidence="1">RNA-directed RNA polymerase</fullName>
        <ecNumber evidence="1">2.7.7.48</ecNumber>
    </recommendedName>
    <alternativeName>
        <fullName evidence="7">RNA replicase beta chain</fullName>
    </alternativeName>
</protein>
<keyword evidence="4" id="KW-0548">Nucleotidyltransferase</keyword>
<keyword evidence="9" id="KW-0460">Magnesium</keyword>
<comment type="catalytic activity">
    <reaction evidence="8">
        <text>RNA(n) + a ribonucleoside 5'-triphosphate = RNA(n+1) + diphosphate</text>
        <dbReference type="Rhea" id="RHEA:21248"/>
        <dbReference type="Rhea" id="RHEA-COMP:14527"/>
        <dbReference type="Rhea" id="RHEA-COMP:17342"/>
        <dbReference type="ChEBI" id="CHEBI:33019"/>
        <dbReference type="ChEBI" id="CHEBI:61557"/>
        <dbReference type="ChEBI" id="CHEBI:140395"/>
        <dbReference type="EC" id="2.7.7.48"/>
    </reaction>
</comment>
<gene>
    <name evidence="11" type="ORF">H2RhizoLitter491109_000001</name>
</gene>
<evidence type="ECO:0000256" key="9">
    <source>
        <dbReference type="PIRSR" id="PIRSR605093-1"/>
    </source>
</evidence>
<proteinExistence type="predicted"/>
<keyword evidence="5" id="KW-0547">Nucleotide-binding</keyword>
<feature type="binding site" evidence="9">
    <location>
        <position position="378"/>
    </location>
    <ligand>
        <name>Mg(2+)</name>
        <dbReference type="ChEBI" id="CHEBI:18420"/>
        <label>2</label>
    </ligand>
</feature>
<dbReference type="InterPro" id="IPR043502">
    <property type="entry name" value="DNA/RNA_pol_sf"/>
</dbReference>
<keyword evidence="2 11" id="KW-0696">RNA-directed RNA polymerase</keyword>
<dbReference type="SUPFAM" id="SSF56672">
    <property type="entry name" value="DNA/RNA polymerases"/>
    <property type="match status" value="1"/>
</dbReference>
<accession>A0A514DA86</accession>
<organism evidence="11">
    <name type="scientific">Leviviridae sp</name>
    <dbReference type="NCBI Taxonomy" id="2027243"/>
    <lineage>
        <taxon>Viruses</taxon>
        <taxon>Riboviria</taxon>
        <taxon>Orthornavirae</taxon>
        <taxon>Lenarviricota</taxon>
        <taxon>Leviviricetes</taxon>
        <taxon>Norzivirales</taxon>
        <taxon>Fiersviridae</taxon>
    </lineage>
</organism>
<dbReference type="GO" id="GO:0039694">
    <property type="term" value="P:viral RNA genome replication"/>
    <property type="evidence" value="ECO:0007669"/>
    <property type="project" value="InterPro"/>
</dbReference>
<reference evidence="11" key="1">
    <citation type="submission" date="2019-05" db="EMBL/GenBank/DDBJ databases">
        <title>Metatranscriptomic reconstruction reveals RNA viruses with the potential to shape carbon cycling in soil.</title>
        <authorList>
            <person name="Starr E.P."/>
            <person name="Nuccio E."/>
            <person name="Pett-Ridge J."/>
            <person name="Banfield J.F."/>
            <person name="Firestone M.K."/>
        </authorList>
    </citation>
    <scope>NUCLEOTIDE SEQUENCE</scope>
    <source>
        <strain evidence="11">H2_Rhizo_Litter_49_scaffold_1109</strain>
    </source>
</reference>
<feature type="binding site" evidence="9">
    <location>
        <position position="379"/>
    </location>
    <ligand>
        <name>Mg(2+)</name>
        <dbReference type="ChEBI" id="CHEBI:18420"/>
        <label>2</label>
    </ligand>
</feature>
<dbReference type="EMBL" id="MN035588">
    <property type="protein sequence ID" value="QDH90506.1"/>
    <property type="molecule type" value="Genomic_RNA"/>
</dbReference>
<comment type="cofactor">
    <cofactor evidence="9">
        <name>Mg(2+)</name>
        <dbReference type="ChEBI" id="CHEBI:18420"/>
    </cofactor>
    <text evidence="9">Binds 2 Mg(2+) per subunit.</text>
</comment>
<dbReference type="GO" id="GO:0003968">
    <property type="term" value="F:RNA-directed RNA polymerase activity"/>
    <property type="evidence" value="ECO:0007669"/>
    <property type="project" value="UniProtKB-KW"/>
</dbReference>
<keyword evidence="3" id="KW-0808">Transferase</keyword>
<evidence type="ECO:0000256" key="7">
    <source>
        <dbReference type="ARBA" id="ARBA00030248"/>
    </source>
</evidence>
<evidence type="ECO:0000256" key="8">
    <source>
        <dbReference type="ARBA" id="ARBA00048744"/>
    </source>
</evidence>
<evidence type="ECO:0000256" key="4">
    <source>
        <dbReference type="ARBA" id="ARBA00022695"/>
    </source>
</evidence>
<evidence type="ECO:0000313" key="11">
    <source>
        <dbReference type="EMBL" id="QDH90506.1"/>
    </source>
</evidence>
<evidence type="ECO:0000256" key="6">
    <source>
        <dbReference type="ARBA" id="ARBA00022953"/>
    </source>
</evidence>
<evidence type="ECO:0000256" key="1">
    <source>
        <dbReference type="ARBA" id="ARBA00012494"/>
    </source>
</evidence>
<feature type="binding site" evidence="9">
    <location>
        <position position="294"/>
    </location>
    <ligand>
        <name>Mg(2+)</name>
        <dbReference type="ChEBI" id="CHEBI:18420"/>
        <label>2</label>
    </ligand>
</feature>
<evidence type="ECO:0000259" key="10">
    <source>
        <dbReference type="PROSITE" id="PS50522"/>
    </source>
</evidence>
<dbReference type="InterPro" id="IPR007096">
    <property type="entry name" value="RNA-dir_Rpol_cat_phage"/>
</dbReference>
<evidence type="ECO:0000256" key="5">
    <source>
        <dbReference type="ARBA" id="ARBA00022741"/>
    </source>
</evidence>
<evidence type="ECO:0000256" key="3">
    <source>
        <dbReference type="ARBA" id="ARBA00022679"/>
    </source>
</evidence>
<evidence type="ECO:0000256" key="2">
    <source>
        <dbReference type="ARBA" id="ARBA00022484"/>
    </source>
</evidence>
<keyword evidence="9" id="KW-0479">Metal-binding</keyword>
<dbReference type="InterPro" id="IPR005093">
    <property type="entry name" value="RNArep_beta"/>
</dbReference>
<name>A0A514DA86_9VIRU</name>